<evidence type="ECO:0000256" key="6">
    <source>
        <dbReference type="HAMAP-Rule" id="MF_00337"/>
    </source>
</evidence>
<comment type="subcellular location">
    <subcellularLocation>
        <location evidence="6">Cytoplasm</location>
    </subcellularLocation>
</comment>
<dbReference type="PIRSF" id="PIRSF006488">
    <property type="entry name" value="Exonuc_VII_S"/>
    <property type="match status" value="1"/>
</dbReference>
<dbReference type="EC" id="3.1.11.6" evidence="6"/>
<evidence type="ECO:0000256" key="3">
    <source>
        <dbReference type="ARBA" id="ARBA00022722"/>
    </source>
</evidence>
<keyword evidence="5 6" id="KW-0269">Exonuclease</keyword>
<feature type="coiled-coil region" evidence="7">
    <location>
        <begin position="3"/>
        <end position="71"/>
    </location>
</feature>
<dbReference type="PANTHER" id="PTHR34137:SF1">
    <property type="entry name" value="EXODEOXYRIBONUCLEASE 7 SMALL SUBUNIT"/>
    <property type="match status" value="1"/>
</dbReference>
<dbReference type="Gene3D" id="1.10.287.1040">
    <property type="entry name" value="Exonuclease VII, small subunit"/>
    <property type="match status" value="1"/>
</dbReference>
<evidence type="ECO:0000256" key="4">
    <source>
        <dbReference type="ARBA" id="ARBA00022801"/>
    </source>
</evidence>
<evidence type="ECO:0000313" key="9">
    <source>
        <dbReference type="Proteomes" id="UP000886786"/>
    </source>
</evidence>
<comment type="similarity">
    <text evidence="1 6">Belongs to the XseB family.</text>
</comment>
<dbReference type="NCBIfam" id="TIGR01280">
    <property type="entry name" value="xseB"/>
    <property type="match status" value="1"/>
</dbReference>
<comment type="subunit">
    <text evidence="6">Heterooligomer composed of large and small subunits.</text>
</comment>
<accession>A0A9D0ZQ98</accession>
<dbReference type="AlphaFoldDB" id="A0A9D0ZQ98"/>
<protein>
    <recommendedName>
        <fullName evidence="6">Exodeoxyribonuclease 7 small subunit</fullName>
        <ecNumber evidence="6">3.1.11.6</ecNumber>
    </recommendedName>
    <alternativeName>
        <fullName evidence="6">Exodeoxyribonuclease VII small subunit</fullName>
        <shortName evidence="6">Exonuclease VII small subunit</shortName>
    </alternativeName>
</protein>
<evidence type="ECO:0000256" key="7">
    <source>
        <dbReference type="SAM" id="Coils"/>
    </source>
</evidence>
<proteinExistence type="inferred from homology"/>
<dbReference type="InterPro" id="IPR037004">
    <property type="entry name" value="Exonuc_VII_ssu_sf"/>
</dbReference>
<reference evidence="8" key="2">
    <citation type="journal article" date="2021" name="PeerJ">
        <title>Extensive microbial diversity within the chicken gut microbiome revealed by metagenomics and culture.</title>
        <authorList>
            <person name="Gilroy R."/>
            <person name="Ravi A."/>
            <person name="Getino M."/>
            <person name="Pursley I."/>
            <person name="Horton D.L."/>
            <person name="Alikhan N.F."/>
            <person name="Baker D."/>
            <person name="Gharbi K."/>
            <person name="Hall N."/>
            <person name="Watson M."/>
            <person name="Adriaenssens E.M."/>
            <person name="Foster-Nyarko E."/>
            <person name="Jarju S."/>
            <person name="Secka A."/>
            <person name="Antonio M."/>
            <person name="Oren A."/>
            <person name="Chaudhuri R.R."/>
            <person name="La Ragione R."/>
            <person name="Hildebrand F."/>
            <person name="Pallen M.J."/>
        </authorList>
    </citation>
    <scope>NUCLEOTIDE SEQUENCE</scope>
    <source>
        <strain evidence="8">CHK147-3167</strain>
    </source>
</reference>
<comment type="function">
    <text evidence="6">Bidirectionally degrades single-stranded DNA into large acid-insoluble oligonucleotides, which are then degraded further into small acid-soluble oligonucleotides.</text>
</comment>
<organism evidence="8 9">
    <name type="scientific">Candidatus Coprosoma intestinipullorum</name>
    <dbReference type="NCBI Taxonomy" id="2840752"/>
    <lineage>
        <taxon>Bacteria</taxon>
        <taxon>Bacillati</taxon>
        <taxon>Bacillota</taxon>
        <taxon>Bacillota incertae sedis</taxon>
        <taxon>Candidatus Coprosoma</taxon>
    </lineage>
</organism>
<dbReference type="GO" id="GO:0009318">
    <property type="term" value="C:exodeoxyribonuclease VII complex"/>
    <property type="evidence" value="ECO:0007669"/>
    <property type="project" value="UniProtKB-UniRule"/>
</dbReference>
<dbReference type="GO" id="GO:0005829">
    <property type="term" value="C:cytosol"/>
    <property type="evidence" value="ECO:0007669"/>
    <property type="project" value="TreeGrafter"/>
</dbReference>
<dbReference type="Pfam" id="PF02609">
    <property type="entry name" value="Exonuc_VII_S"/>
    <property type="match status" value="1"/>
</dbReference>
<evidence type="ECO:0000256" key="2">
    <source>
        <dbReference type="ARBA" id="ARBA00022490"/>
    </source>
</evidence>
<dbReference type="EMBL" id="DVFV01000024">
    <property type="protein sequence ID" value="HIQ90208.1"/>
    <property type="molecule type" value="Genomic_DNA"/>
</dbReference>
<comment type="caution">
    <text evidence="8">The sequence shown here is derived from an EMBL/GenBank/DDBJ whole genome shotgun (WGS) entry which is preliminary data.</text>
</comment>
<dbReference type="SUPFAM" id="SSF116842">
    <property type="entry name" value="XseB-like"/>
    <property type="match status" value="1"/>
</dbReference>
<evidence type="ECO:0000256" key="1">
    <source>
        <dbReference type="ARBA" id="ARBA00009998"/>
    </source>
</evidence>
<keyword evidence="2 6" id="KW-0963">Cytoplasm</keyword>
<keyword evidence="4 6" id="KW-0378">Hydrolase</keyword>
<dbReference type="GO" id="GO:0008855">
    <property type="term" value="F:exodeoxyribonuclease VII activity"/>
    <property type="evidence" value="ECO:0007669"/>
    <property type="project" value="UniProtKB-UniRule"/>
</dbReference>
<keyword evidence="7" id="KW-0175">Coiled coil</keyword>
<reference evidence="8" key="1">
    <citation type="submission" date="2020-10" db="EMBL/GenBank/DDBJ databases">
        <authorList>
            <person name="Gilroy R."/>
        </authorList>
    </citation>
    <scope>NUCLEOTIDE SEQUENCE</scope>
    <source>
        <strain evidence="8">CHK147-3167</strain>
    </source>
</reference>
<dbReference type="PANTHER" id="PTHR34137">
    <property type="entry name" value="EXODEOXYRIBONUCLEASE 7 SMALL SUBUNIT"/>
    <property type="match status" value="1"/>
</dbReference>
<sequence length="72" mass="8409">MEKKKFEDKVKELEEIVSTLENGDVSLDDSINKYTEAMKLVKECDDELKNIEEKVNKIVNENGELEDFEVKE</sequence>
<evidence type="ECO:0000313" key="8">
    <source>
        <dbReference type="EMBL" id="HIQ90208.1"/>
    </source>
</evidence>
<dbReference type="GO" id="GO:0006308">
    <property type="term" value="P:DNA catabolic process"/>
    <property type="evidence" value="ECO:0007669"/>
    <property type="project" value="UniProtKB-UniRule"/>
</dbReference>
<keyword evidence="3 6" id="KW-0540">Nuclease</keyword>
<dbReference type="HAMAP" id="MF_00337">
    <property type="entry name" value="Exonuc_7_S"/>
    <property type="match status" value="1"/>
</dbReference>
<dbReference type="InterPro" id="IPR003761">
    <property type="entry name" value="Exonuc_VII_S"/>
</dbReference>
<dbReference type="Proteomes" id="UP000886786">
    <property type="component" value="Unassembled WGS sequence"/>
</dbReference>
<comment type="catalytic activity">
    <reaction evidence="6">
        <text>Exonucleolytic cleavage in either 5'- to 3'- or 3'- to 5'-direction to yield nucleoside 5'-phosphates.</text>
        <dbReference type="EC" id="3.1.11.6"/>
    </reaction>
</comment>
<name>A0A9D0ZQ98_9FIRM</name>
<gene>
    <name evidence="6 8" type="primary">xseB</name>
    <name evidence="8" type="ORF">IAB27_01075</name>
</gene>
<evidence type="ECO:0000256" key="5">
    <source>
        <dbReference type="ARBA" id="ARBA00022839"/>
    </source>
</evidence>